<evidence type="ECO:0000313" key="1">
    <source>
        <dbReference type="EMBL" id="KAJ0099677.1"/>
    </source>
</evidence>
<reference evidence="2" key="1">
    <citation type="journal article" date="2023" name="G3 (Bethesda)">
        <title>Genome assembly and association tests identify interacting loci associated with vigor, precocity, and sex in interspecific pistachio rootstocks.</title>
        <authorList>
            <person name="Palmer W."/>
            <person name="Jacygrad E."/>
            <person name="Sagayaradj S."/>
            <person name="Cavanaugh K."/>
            <person name="Han R."/>
            <person name="Bertier L."/>
            <person name="Beede B."/>
            <person name="Kafkas S."/>
            <person name="Golino D."/>
            <person name="Preece J."/>
            <person name="Michelmore R."/>
        </authorList>
    </citation>
    <scope>NUCLEOTIDE SEQUENCE [LARGE SCALE GENOMIC DNA]</scope>
</reference>
<keyword evidence="2" id="KW-1185">Reference proteome</keyword>
<gene>
    <name evidence="1" type="ORF">Patl1_21343</name>
</gene>
<name>A0ACC1BLI9_9ROSI</name>
<dbReference type="EMBL" id="CM047900">
    <property type="protein sequence ID" value="KAJ0099677.1"/>
    <property type="molecule type" value="Genomic_DNA"/>
</dbReference>
<proteinExistence type="predicted"/>
<sequence length="549" mass="61845">MSYSLQKVHEQTCQHVPCSCPFSHCNFISTSTKLYQHFSEKHQNSAVHFMYNRVLNIVLNVDNKFIVLQEEKYGDLFILNNMIERRGNVISVTYIAPPARKESLVYDLMARSGGITRRFQSLAKTIQKRDDNIPALEESLLVEGPFPNGSVSWTVSDPDVLDCLVCYELLTIPLFQGNESDGKKEGKDAAARFTTSPYYLSTSDNLGNIIAQVQLKGDNYDEWARAMRTALHAKKKFGFIDGTVKPPPEDSLEQEDWWTVNSMLVSWILNTIEPTSRSTITYMEIAKELWNDIKKRFSVGNGPRIQQLKTELAGCKQQGMAVVSYYGKLKMIWEELGNYEQNPMCRCGGCKCNIGTELDKRREEEKLHQFLMGLDDSTYGTMRSNILSTKPESSICYDCSRGASSSHDSRKGTTSKTGHNADSCFQLVGYPDWWGNRPRGSGMGRGLGGLKQSFSWEVRGTWWSTGLSSEQWNQLLHLLNKQKEGNQGRLNGEYKIVDWIIDTGASHHMAGSLESMSNVKSILACPVGLPDGKETMAEKEGRNRCCIST</sequence>
<protein>
    <submittedName>
        <fullName evidence="1">Uncharacterized protein</fullName>
    </submittedName>
</protein>
<accession>A0ACC1BLI9</accession>
<comment type="caution">
    <text evidence="1">The sequence shown here is derived from an EMBL/GenBank/DDBJ whole genome shotgun (WGS) entry which is preliminary data.</text>
</comment>
<dbReference type="Proteomes" id="UP001164250">
    <property type="component" value="Chromosome 4"/>
</dbReference>
<evidence type="ECO:0000313" key="2">
    <source>
        <dbReference type="Proteomes" id="UP001164250"/>
    </source>
</evidence>
<organism evidence="1 2">
    <name type="scientific">Pistacia atlantica</name>
    <dbReference type="NCBI Taxonomy" id="434234"/>
    <lineage>
        <taxon>Eukaryota</taxon>
        <taxon>Viridiplantae</taxon>
        <taxon>Streptophyta</taxon>
        <taxon>Embryophyta</taxon>
        <taxon>Tracheophyta</taxon>
        <taxon>Spermatophyta</taxon>
        <taxon>Magnoliopsida</taxon>
        <taxon>eudicotyledons</taxon>
        <taxon>Gunneridae</taxon>
        <taxon>Pentapetalae</taxon>
        <taxon>rosids</taxon>
        <taxon>malvids</taxon>
        <taxon>Sapindales</taxon>
        <taxon>Anacardiaceae</taxon>
        <taxon>Pistacia</taxon>
    </lineage>
</organism>